<dbReference type="RefSeq" id="WP_132280346.1">
    <property type="nucleotide sequence ID" value="NZ_SMGQ01000011.1"/>
</dbReference>
<dbReference type="Gene3D" id="3.30.450.40">
    <property type="match status" value="1"/>
</dbReference>
<keyword evidence="1" id="KW-0175">Coiled coil</keyword>
<evidence type="ECO:0000313" key="4">
    <source>
        <dbReference type="EMBL" id="TCK98199.1"/>
    </source>
</evidence>
<dbReference type="PROSITE" id="PS50887">
    <property type="entry name" value="GGDEF"/>
    <property type="match status" value="1"/>
</dbReference>
<dbReference type="InterPro" id="IPR029016">
    <property type="entry name" value="GAF-like_dom_sf"/>
</dbReference>
<dbReference type="Proteomes" id="UP000294545">
    <property type="component" value="Unassembled WGS sequence"/>
</dbReference>
<feature type="transmembrane region" description="Helical" evidence="2">
    <location>
        <begin position="38"/>
        <end position="57"/>
    </location>
</feature>
<dbReference type="GO" id="GO:0052621">
    <property type="term" value="F:diguanylate cyclase activity"/>
    <property type="evidence" value="ECO:0007669"/>
    <property type="project" value="TreeGrafter"/>
</dbReference>
<dbReference type="AlphaFoldDB" id="A0A4R1N5E7"/>
<evidence type="ECO:0000256" key="1">
    <source>
        <dbReference type="SAM" id="Coils"/>
    </source>
</evidence>
<reference evidence="4 5" key="1">
    <citation type="submission" date="2019-03" db="EMBL/GenBank/DDBJ databases">
        <title>Genomic Encyclopedia of Type Strains, Phase IV (KMG-IV): sequencing the most valuable type-strain genomes for metagenomic binning, comparative biology and taxonomic classification.</title>
        <authorList>
            <person name="Goeker M."/>
        </authorList>
    </citation>
    <scope>NUCLEOTIDE SEQUENCE [LARGE SCALE GENOMIC DNA]</scope>
    <source>
        <strain evidence="4 5">DSM 24176</strain>
    </source>
</reference>
<dbReference type="GO" id="GO:0043709">
    <property type="term" value="P:cell adhesion involved in single-species biofilm formation"/>
    <property type="evidence" value="ECO:0007669"/>
    <property type="project" value="TreeGrafter"/>
</dbReference>
<dbReference type="FunFam" id="3.30.70.270:FF:000001">
    <property type="entry name" value="Diguanylate cyclase domain protein"/>
    <property type="match status" value="1"/>
</dbReference>
<dbReference type="InterPro" id="IPR000160">
    <property type="entry name" value="GGDEF_dom"/>
</dbReference>
<keyword evidence="2" id="KW-0472">Membrane</keyword>
<gene>
    <name evidence="4" type="ORF">EDC19_0617</name>
</gene>
<dbReference type="OrthoDB" id="9804955at2"/>
<sequence>MDRLLRYEKKFLKIDNSILLIATALLILYLFSGRLEEVLWYIFAFAFLTQIINYILFFFKYFQRYEIYYLIKYLKIILVAFLIFQEASFMDSIGSILYLLFFIEIVIVSGSHSKISQYFLFSICVFPLFFVYLIASLYMKRSFDNVLYLIFFIALFVCVLMGLVYIIMENVKELNNQLLTQKRITEKAKETNKNLVDAQEKIKIAHKQLTIKNADLKQAYKKLNFASSEMYIQNELLKYISTSLEIDSLMEMVTDSIIGAIGVDTCSIIIYNDSKDEYQFKIKSTYSQDYSSQLDQHIKSGVLDSFFESTQAIIDNNVEKSKYPFLDDRVVGSLMIMPLTRDDLTYGLLIAEQKANNRFTDNMQFFDGIATEISIAIHNANLYAKMEELATHDGLTKVYNRTFIQKHFSEMIKNAIMNKSCVSVALFDIDKFKRINDTYGHLFGDEVIKMTARVTEKIVMLNHGIMGRFGGEEFVIILPKKTTEEALEIVQEVHNAIKDEALYHNGEQINIDVSIGVANYPETCKNPSELLNRADLAMYHSKENGRGRITIDNRED</sequence>
<feature type="transmembrane region" description="Helical" evidence="2">
    <location>
        <begin position="145"/>
        <end position="168"/>
    </location>
</feature>
<dbReference type="InterPro" id="IPR003018">
    <property type="entry name" value="GAF"/>
</dbReference>
<dbReference type="PANTHER" id="PTHR45138:SF9">
    <property type="entry name" value="DIGUANYLATE CYCLASE DGCM-RELATED"/>
    <property type="match status" value="1"/>
</dbReference>
<dbReference type="Pfam" id="PF00990">
    <property type="entry name" value="GGDEF"/>
    <property type="match status" value="1"/>
</dbReference>
<dbReference type="SMART" id="SM00065">
    <property type="entry name" value="GAF"/>
    <property type="match status" value="1"/>
</dbReference>
<dbReference type="CDD" id="cd01949">
    <property type="entry name" value="GGDEF"/>
    <property type="match status" value="1"/>
</dbReference>
<name>A0A4R1N5E7_9FIRM</name>
<dbReference type="GO" id="GO:1902201">
    <property type="term" value="P:negative regulation of bacterial-type flagellum-dependent cell motility"/>
    <property type="evidence" value="ECO:0007669"/>
    <property type="project" value="TreeGrafter"/>
</dbReference>
<comment type="caution">
    <text evidence="4">The sequence shown here is derived from an EMBL/GenBank/DDBJ whole genome shotgun (WGS) entry which is preliminary data.</text>
</comment>
<feature type="transmembrane region" description="Helical" evidence="2">
    <location>
        <begin position="12"/>
        <end position="32"/>
    </location>
</feature>
<dbReference type="SUPFAM" id="SSF55781">
    <property type="entry name" value="GAF domain-like"/>
    <property type="match status" value="1"/>
</dbReference>
<dbReference type="PANTHER" id="PTHR45138">
    <property type="entry name" value="REGULATORY COMPONENTS OF SENSORY TRANSDUCTION SYSTEM"/>
    <property type="match status" value="1"/>
</dbReference>
<evidence type="ECO:0000313" key="5">
    <source>
        <dbReference type="Proteomes" id="UP000294545"/>
    </source>
</evidence>
<feature type="coiled-coil region" evidence="1">
    <location>
        <begin position="181"/>
        <end position="208"/>
    </location>
</feature>
<dbReference type="InterPro" id="IPR029787">
    <property type="entry name" value="Nucleotide_cyclase"/>
</dbReference>
<evidence type="ECO:0000256" key="2">
    <source>
        <dbReference type="SAM" id="Phobius"/>
    </source>
</evidence>
<dbReference type="NCBIfam" id="TIGR00254">
    <property type="entry name" value="GGDEF"/>
    <property type="match status" value="1"/>
</dbReference>
<dbReference type="SUPFAM" id="SSF55073">
    <property type="entry name" value="Nucleotide cyclase"/>
    <property type="match status" value="1"/>
</dbReference>
<protein>
    <submittedName>
        <fullName evidence="4">Diguanylate cyclase with GAF sensor</fullName>
    </submittedName>
</protein>
<keyword evidence="5" id="KW-1185">Reference proteome</keyword>
<dbReference type="InterPro" id="IPR043128">
    <property type="entry name" value="Rev_trsase/Diguanyl_cyclase"/>
</dbReference>
<dbReference type="Pfam" id="PF13185">
    <property type="entry name" value="GAF_2"/>
    <property type="match status" value="1"/>
</dbReference>
<organism evidence="4 5">
    <name type="scientific">Natranaerovirga hydrolytica</name>
    <dbReference type="NCBI Taxonomy" id="680378"/>
    <lineage>
        <taxon>Bacteria</taxon>
        <taxon>Bacillati</taxon>
        <taxon>Bacillota</taxon>
        <taxon>Clostridia</taxon>
        <taxon>Lachnospirales</taxon>
        <taxon>Natranaerovirgaceae</taxon>
        <taxon>Natranaerovirga</taxon>
    </lineage>
</organism>
<dbReference type="InterPro" id="IPR050469">
    <property type="entry name" value="Diguanylate_Cyclase"/>
</dbReference>
<dbReference type="SMART" id="SM00267">
    <property type="entry name" value="GGDEF"/>
    <property type="match status" value="1"/>
</dbReference>
<dbReference type="EMBL" id="SMGQ01000011">
    <property type="protein sequence ID" value="TCK98199.1"/>
    <property type="molecule type" value="Genomic_DNA"/>
</dbReference>
<keyword evidence="2" id="KW-1133">Transmembrane helix</keyword>
<proteinExistence type="predicted"/>
<accession>A0A4R1N5E7</accession>
<feature type="domain" description="GGDEF" evidence="3">
    <location>
        <begin position="420"/>
        <end position="554"/>
    </location>
</feature>
<dbReference type="GO" id="GO:0005886">
    <property type="term" value="C:plasma membrane"/>
    <property type="evidence" value="ECO:0007669"/>
    <property type="project" value="TreeGrafter"/>
</dbReference>
<feature type="transmembrane region" description="Helical" evidence="2">
    <location>
        <begin position="118"/>
        <end position="139"/>
    </location>
</feature>
<keyword evidence="2" id="KW-0812">Transmembrane</keyword>
<evidence type="ECO:0000259" key="3">
    <source>
        <dbReference type="PROSITE" id="PS50887"/>
    </source>
</evidence>
<dbReference type="Gene3D" id="3.30.70.270">
    <property type="match status" value="1"/>
</dbReference>